<feature type="transmembrane region" description="Helical" evidence="2">
    <location>
        <begin position="39"/>
        <end position="58"/>
    </location>
</feature>
<comment type="caution">
    <text evidence="3">The sequence shown here is derived from an EMBL/GenBank/DDBJ whole genome shotgun (WGS) entry which is preliminary data.</text>
</comment>
<feature type="region of interest" description="Disordered" evidence="1">
    <location>
        <begin position="1"/>
        <end position="28"/>
    </location>
</feature>
<evidence type="ECO:0008006" key="5">
    <source>
        <dbReference type="Google" id="ProtNLM"/>
    </source>
</evidence>
<keyword evidence="2" id="KW-0472">Membrane</keyword>
<evidence type="ECO:0000313" key="3">
    <source>
        <dbReference type="EMBL" id="GBP55404.1"/>
    </source>
</evidence>
<proteinExistence type="predicted"/>
<reference evidence="3 4" key="1">
    <citation type="journal article" date="2019" name="Commun. Biol.">
        <title>The bagworm genome reveals a unique fibroin gene that provides high tensile strength.</title>
        <authorList>
            <person name="Kono N."/>
            <person name="Nakamura H."/>
            <person name="Ohtoshi R."/>
            <person name="Tomita M."/>
            <person name="Numata K."/>
            <person name="Arakawa K."/>
        </authorList>
    </citation>
    <scope>NUCLEOTIDE SEQUENCE [LARGE SCALE GENOMIC DNA]</scope>
</reference>
<feature type="compositionally biased region" description="Basic and acidic residues" evidence="1">
    <location>
        <begin position="91"/>
        <end position="100"/>
    </location>
</feature>
<protein>
    <recommendedName>
        <fullName evidence="5">Transmembrane protein</fullName>
    </recommendedName>
</protein>
<evidence type="ECO:0000256" key="2">
    <source>
        <dbReference type="SAM" id="Phobius"/>
    </source>
</evidence>
<evidence type="ECO:0000256" key="1">
    <source>
        <dbReference type="SAM" id="MobiDB-lite"/>
    </source>
</evidence>
<dbReference type="AlphaFoldDB" id="A0A4C1WZ88"/>
<keyword evidence="2" id="KW-1133">Transmembrane helix</keyword>
<sequence length="100" mass="11008">MKISFAVASSPRGTGLGRQRTRPPARDGAVRCTVKNSRFVLAALYISSFVFVLSRASVVEHFPGSLSAYNAREGLMRGKEEKKVGRTQKRTTCDRFKANA</sequence>
<organism evidence="3 4">
    <name type="scientific">Eumeta variegata</name>
    <name type="common">Bagworm moth</name>
    <name type="synonym">Eumeta japonica</name>
    <dbReference type="NCBI Taxonomy" id="151549"/>
    <lineage>
        <taxon>Eukaryota</taxon>
        <taxon>Metazoa</taxon>
        <taxon>Ecdysozoa</taxon>
        <taxon>Arthropoda</taxon>
        <taxon>Hexapoda</taxon>
        <taxon>Insecta</taxon>
        <taxon>Pterygota</taxon>
        <taxon>Neoptera</taxon>
        <taxon>Endopterygota</taxon>
        <taxon>Lepidoptera</taxon>
        <taxon>Glossata</taxon>
        <taxon>Ditrysia</taxon>
        <taxon>Tineoidea</taxon>
        <taxon>Psychidae</taxon>
        <taxon>Oiketicinae</taxon>
        <taxon>Eumeta</taxon>
    </lineage>
</organism>
<keyword evidence="2" id="KW-0812">Transmembrane</keyword>
<feature type="region of interest" description="Disordered" evidence="1">
    <location>
        <begin position="79"/>
        <end position="100"/>
    </location>
</feature>
<dbReference type="EMBL" id="BGZK01000667">
    <property type="protein sequence ID" value="GBP55404.1"/>
    <property type="molecule type" value="Genomic_DNA"/>
</dbReference>
<dbReference type="Proteomes" id="UP000299102">
    <property type="component" value="Unassembled WGS sequence"/>
</dbReference>
<accession>A0A4C1WZ88</accession>
<evidence type="ECO:0000313" key="4">
    <source>
        <dbReference type="Proteomes" id="UP000299102"/>
    </source>
</evidence>
<name>A0A4C1WZ88_EUMVA</name>
<keyword evidence="4" id="KW-1185">Reference proteome</keyword>
<gene>
    <name evidence="3" type="ORF">EVAR_45726_1</name>
</gene>